<dbReference type="Proteomes" id="UP001200022">
    <property type="component" value="Unassembled WGS sequence"/>
</dbReference>
<gene>
    <name evidence="5" type="ORF">L3X39_05540</name>
</gene>
<feature type="repeat" description="TPR" evidence="3">
    <location>
        <begin position="315"/>
        <end position="348"/>
    </location>
</feature>
<comment type="caution">
    <text evidence="5">The sequence shown here is derived from an EMBL/GenBank/DDBJ whole genome shotgun (WGS) entry which is preliminary data.</text>
</comment>
<dbReference type="PROSITE" id="PS50293">
    <property type="entry name" value="TPR_REGION"/>
    <property type="match status" value="1"/>
</dbReference>
<protein>
    <submittedName>
        <fullName evidence="5">DUF2911 domain-containing protein</fullName>
    </submittedName>
</protein>
<dbReference type="InterPro" id="IPR019734">
    <property type="entry name" value="TPR_rpt"/>
</dbReference>
<dbReference type="PANTHER" id="PTHR44943">
    <property type="entry name" value="CELLULOSE SYNTHASE OPERON PROTEIN C"/>
    <property type="match status" value="1"/>
</dbReference>
<evidence type="ECO:0000256" key="4">
    <source>
        <dbReference type="SAM" id="SignalP"/>
    </source>
</evidence>
<keyword evidence="4" id="KW-0732">Signal</keyword>
<proteinExistence type="predicted"/>
<accession>A0ABS9IH57</accession>
<dbReference type="Gene3D" id="1.25.40.10">
    <property type="entry name" value="Tetratricopeptide repeat domain"/>
    <property type="match status" value="1"/>
</dbReference>
<dbReference type="Pfam" id="PF13424">
    <property type="entry name" value="TPR_12"/>
    <property type="match status" value="1"/>
</dbReference>
<dbReference type="PANTHER" id="PTHR44943:SF8">
    <property type="entry name" value="TPR REPEAT-CONTAINING PROTEIN MJ0263"/>
    <property type="match status" value="1"/>
</dbReference>
<keyword evidence="2 3" id="KW-0802">TPR repeat</keyword>
<keyword evidence="6" id="KW-1185">Reference proteome</keyword>
<feature type="repeat" description="TPR" evidence="3">
    <location>
        <begin position="281"/>
        <end position="314"/>
    </location>
</feature>
<evidence type="ECO:0000313" key="5">
    <source>
        <dbReference type="EMBL" id="MCF7560094.1"/>
    </source>
</evidence>
<reference evidence="5 6" key="1">
    <citation type="submission" date="2022-01" db="EMBL/GenBank/DDBJ databases">
        <title>Draft genome sequence of Sabulilitoribacter multivorans KCTC 32326.</title>
        <authorList>
            <person name="Oh J.-S."/>
        </authorList>
    </citation>
    <scope>NUCLEOTIDE SEQUENCE [LARGE SCALE GENOMIC DNA]</scope>
    <source>
        <strain evidence="5 6">M-M16</strain>
    </source>
</reference>
<dbReference type="SUPFAM" id="SSF81901">
    <property type="entry name" value="HCP-like"/>
    <property type="match status" value="1"/>
</dbReference>
<evidence type="ECO:0000256" key="3">
    <source>
        <dbReference type="PROSITE-ProRule" id="PRU00339"/>
    </source>
</evidence>
<dbReference type="SMART" id="SM00028">
    <property type="entry name" value="TPR"/>
    <property type="match status" value="2"/>
</dbReference>
<dbReference type="Pfam" id="PF11138">
    <property type="entry name" value="DUF2911"/>
    <property type="match status" value="1"/>
</dbReference>
<sequence length="364" mass="40194">MKTNYNLSALIFICLLSFSLSAFAQLNTPRGSQQATISQRVGVSDVTITYSRPSVKGREIWGKLVPYGMNNLGFGTSTAAPWRAGADENTTITFSHDAQVEGKPIKAGTYGLHLEVREDDTATLILSKDADAWGSFFYDESKDALRADITTTTVPHHELLTFEFNEVTPNSTTASLAWGTKAFPFNVSFNVTDIVLNDFRAKFKGQAGFQRQNWEQAARYSLNNGGDLNEALTWIDAAIAGQFFSQKTFNNVAIKAQILNKLGKTNEYVTMMDEAASMANANQLNALGYQMLGNKDYDRALTYFKKAAKLDPTNANVYDSLGEAYRTMGNNKEAIKYFKKSLSMNPPANVKANSEKHLKELGVI</sequence>
<organism evidence="5 6">
    <name type="scientific">Flaviramulus multivorans</name>
    <dbReference type="NCBI Taxonomy" id="1304750"/>
    <lineage>
        <taxon>Bacteria</taxon>
        <taxon>Pseudomonadati</taxon>
        <taxon>Bacteroidota</taxon>
        <taxon>Flavobacteriia</taxon>
        <taxon>Flavobacteriales</taxon>
        <taxon>Flavobacteriaceae</taxon>
        <taxon>Flaviramulus</taxon>
    </lineage>
</organism>
<dbReference type="InterPro" id="IPR051685">
    <property type="entry name" value="Ycf3/AcsC/BcsC/TPR_MFPF"/>
</dbReference>
<keyword evidence="1" id="KW-0677">Repeat</keyword>
<dbReference type="EMBL" id="JAKKDV010000002">
    <property type="protein sequence ID" value="MCF7560094.1"/>
    <property type="molecule type" value="Genomic_DNA"/>
</dbReference>
<name>A0ABS9IH57_9FLAO</name>
<dbReference type="InterPro" id="IPR011990">
    <property type="entry name" value="TPR-like_helical_dom_sf"/>
</dbReference>
<dbReference type="RefSeq" id="WP_237230778.1">
    <property type="nucleotide sequence ID" value="NZ_JAKKDV010000002.1"/>
</dbReference>
<dbReference type="PROSITE" id="PS50005">
    <property type="entry name" value="TPR"/>
    <property type="match status" value="2"/>
</dbReference>
<dbReference type="InterPro" id="IPR021314">
    <property type="entry name" value="DUF2911"/>
</dbReference>
<feature type="signal peptide" evidence="4">
    <location>
        <begin position="1"/>
        <end position="24"/>
    </location>
</feature>
<evidence type="ECO:0000256" key="1">
    <source>
        <dbReference type="ARBA" id="ARBA00022737"/>
    </source>
</evidence>
<evidence type="ECO:0000256" key="2">
    <source>
        <dbReference type="ARBA" id="ARBA00022803"/>
    </source>
</evidence>
<feature type="chain" id="PRO_5047135015" evidence="4">
    <location>
        <begin position="25"/>
        <end position="364"/>
    </location>
</feature>
<evidence type="ECO:0000313" key="6">
    <source>
        <dbReference type="Proteomes" id="UP001200022"/>
    </source>
</evidence>